<dbReference type="GO" id="GO:0033819">
    <property type="term" value="F:lipoyl(octanoyl) transferase activity"/>
    <property type="evidence" value="ECO:0007669"/>
    <property type="project" value="UniProtKB-EC"/>
</dbReference>
<feature type="domain" description="BPL/LPL catalytic" evidence="10">
    <location>
        <begin position="35"/>
        <end position="215"/>
    </location>
</feature>
<dbReference type="PROSITE" id="PS01313">
    <property type="entry name" value="LIPB"/>
    <property type="match status" value="1"/>
</dbReference>
<dbReference type="EC" id="2.3.1.181" evidence="5 6"/>
<feature type="active site" description="Acyl-thioester intermediate" evidence="5 7">
    <location>
        <position position="176"/>
    </location>
</feature>
<dbReference type="RefSeq" id="WP_094449818.1">
    <property type="nucleotide sequence ID" value="NZ_NMVI01000008.1"/>
</dbReference>
<dbReference type="InterPro" id="IPR020605">
    <property type="entry name" value="Octanoyltransferase_CS"/>
</dbReference>
<dbReference type="GO" id="GO:0005737">
    <property type="term" value="C:cytoplasm"/>
    <property type="evidence" value="ECO:0007669"/>
    <property type="project" value="UniProtKB-SubCell"/>
</dbReference>
<comment type="similarity">
    <text evidence="5 6">Belongs to the LipB family.</text>
</comment>
<keyword evidence="11" id="KW-0436">Ligase</keyword>
<dbReference type="PROSITE" id="PS51733">
    <property type="entry name" value="BPL_LPL_CATALYTIC"/>
    <property type="match status" value="1"/>
</dbReference>
<dbReference type="InterPro" id="IPR004143">
    <property type="entry name" value="BPL_LPL_catalytic"/>
</dbReference>
<comment type="caution">
    <text evidence="11">The sequence shown here is derived from an EMBL/GenBank/DDBJ whole genome shotgun (WGS) entry which is preliminary data.</text>
</comment>
<comment type="subcellular location">
    <subcellularLocation>
        <location evidence="5">Cytoplasm</location>
    </subcellularLocation>
</comment>
<dbReference type="Gene3D" id="3.30.930.10">
    <property type="entry name" value="Bira Bifunctional Protein, Domain 2"/>
    <property type="match status" value="1"/>
</dbReference>
<feature type="site" description="Lowers pKa of active site Cys" evidence="5 9">
    <location>
        <position position="142"/>
    </location>
</feature>
<dbReference type="InterPro" id="IPR045864">
    <property type="entry name" value="aa-tRNA-synth_II/BPL/LPL"/>
</dbReference>
<keyword evidence="3 5" id="KW-0012">Acyltransferase</keyword>
<feature type="binding site" evidence="5 8">
    <location>
        <begin position="158"/>
        <end position="160"/>
    </location>
    <ligand>
        <name>substrate</name>
    </ligand>
</feature>
<dbReference type="Proteomes" id="UP000216533">
    <property type="component" value="Unassembled WGS sequence"/>
</dbReference>
<dbReference type="NCBIfam" id="TIGR00214">
    <property type="entry name" value="lipB"/>
    <property type="match status" value="1"/>
</dbReference>
<name>A0A255EJJ4_9ACTN</name>
<dbReference type="AlphaFoldDB" id="A0A255EJJ4"/>
<dbReference type="PANTHER" id="PTHR10993">
    <property type="entry name" value="OCTANOYLTRANSFERASE"/>
    <property type="match status" value="1"/>
</dbReference>
<evidence type="ECO:0000256" key="9">
    <source>
        <dbReference type="PIRSR" id="PIRSR016262-3"/>
    </source>
</evidence>
<evidence type="ECO:0000313" key="11">
    <source>
        <dbReference type="EMBL" id="OYN89612.1"/>
    </source>
</evidence>
<accession>A0A255EJJ4</accession>
<organism evidence="11 12">
    <name type="scientific">Parenemella sanctibonifatiensis</name>
    <dbReference type="NCBI Taxonomy" id="2016505"/>
    <lineage>
        <taxon>Bacteria</taxon>
        <taxon>Bacillati</taxon>
        <taxon>Actinomycetota</taxon>
        <taxon>Actinomycetes</taxon>
        <taxon>Propionibacteriales</taxon>
        <taxon>Propionibacteriaceae</taxon>
        <taxon>Parenemella</taxon>
    </lineage>
</organism>
<evidence type="ECO:0000313" key="12">
    <source>
        <dbReference type="Proteomes" id="UP000216533"/>
    </source>
</evidence>
<comment type="pathway">
    <text evidence="1 5 6">Protein modification; protein lipoylation via endogenous pathway; protein N(6)-(lipoyl)lysine from octanoyl-[acyl-carrier-protein]: step 1/2.</text>
</comment>
<evidence type="ECO:0000256" key="8">
    <source>
        <dbReference type="PIRSR" id="PIRSR016262-2"/>
    </source>
</evidence>
<keyword evidence="5" id="KW-0963">Cytoplasm</keyword>
<dbReference type="GO" id="GO:0009249">
    <property type="term" value="P:protein lipoylation"/>
    <property type="evidence" value="ECO:0007669"/>
    <property type="project" value="InterPro"/>
</dbReference>
<proteinExistence type="inferred from homology"/>
<sequence length="239" mass="26165">MAVVVEHLGLAEGELIDYQAAWDLQRRIHAEVADGSRPDTILCLQHAPVFTAGRRTLDSERPTDGSPVVDVDRGGKITFHGPGQLVVYPIVRLPPAIGVVDFVRRVEEAQIRMLADLGLTTGPVQRRTGVWVGSDEHRAERKITAIGIRVARKTTMHGLALNLSTDLSWFDRIVPCGIEDAGVTSVEQELGRAPSLVAAAEMLVPRIIELMSWEPFTAAPEVSHWYATPTLAQQVQSAR</sequence>
<dbReference type="InterPro" id="IPR000544">
    <property type="entry name" value="Octanoyltransferase"/>
</dbReference>
<comment type="miscellaneous">
    <text evidence="5">In the reaction, the free carboxyl group of octanoic acid is attached via an amide linkage to the epsilon-amino group of a specific lysine residue of lipoyl domains of lipoate-dependent enzymes.</text>
</comment>
<evidence type="ECO:0000256" key="2">
    <source>
        <dbReference type="ARBA" id="ARBA00022679"/>
    </source>
</evidence>
<dbReference type="PIRSF" id="PIRSF016262">
    <property type="entry name" value="LPLase"/>
    <property type="match status" value="1"/>
</dbReference>
<evidence type="ECO:0000256" key="7">
    <source>
        <dbReference type="PIRSR" id="PIRSR016262-1"/>
    </source>
</evidence>
<dbReference type="NCBIfam" id="NF010925">
    <property type="entry name" value="PRK14345.1"/>
    <property type="match status" value="1"/>
</dbReference>
<evidence type="ECO:0000256" key="5">
    <source>
        <dbReference type="HAMAP-Rule" id="MF_00013"/>
    </source>
</evidence>
<gene>
    <name evidence="5" type="primary">lipB</name>
    <name evidence="11" type="ORF">CGZ92_02520</name>
</gene>
<keyword evidence="2 5" id="KW-0808">Transferase</keyword>
<dbReference type="GO" id="GO:0016874">
    <property type="term" value="F:ligase activity"/>
    <property type="evidence" value="ECO:0007669"/>
    <property type="project" value="UniProtKB-KW"/>
</dbReference>
<dbReference type="EMBL" id="NMVI01000008">
    <property type="protein sequence ID" value="OYN89612.1"/>
    <property type="molecule type" value="Genomic_DNA"/>
</dbReference>
<comment type="function">
    <text evidence="4 5 6">Catalyzes the transfer of endogenously produced octanoic acid from octanoyl-acyl-carrier-protein onto the lipoyl domains of lipoate-dependent enzymes. Lipoyl-ACP can also act as a substrate although octanoyl-ACP is likely to be the physiological substrate.</text>
</comment>
<feature type="binding site" evidence="5 8">
    <location>
        <begin position="145"/>
        <end position="147"/>
    </location>
    <ligand>
        <name>substrate</name>
    </ligand>
</feature>
<comment type="catalytic activity">
    <reaction evidence="5 6">
        <text>octanoyl-[ACP] + L-lysyl-[protein] = N(6)-octanoyl-L-lysyl-[protein] + holo-[ACP] + H(+)</text>
        <dbReference type="Rhea" id="RHEA:17665"/>
        <dbReference type="Rhea" id="RHEA-COMP:9636"/>
        <dbReference type="Rhea" id="RHEA-COMP:9685"/>
        <dbReference type="Rhea" id="RHEA-COMP:9752"/>
        <dbReference type="Rhea" id="RHEA-COMP:9928"/>
        <dbReference type="ChEBI" id="CHEBI:15378"/>
        <dbReference type="ChEBI" id="CHEBI:29969"/>
        <dbReference type="ChEBI" id="CHEBI:64479"/>
        <dbReference type="ChEBI" id="CHEBI:78463"/>
        <dbReference type="ChEBI" id="CHEBI:78809"/>
        <dbReference type="EC" id="2.3.1.181"/>
    </reaction>
</comment>
<dbReference type="CDD" id="cd16444">
    <property type="entry name" value="LipB"/>
    <property type="match status" value="1"/>
</dbReference>
<evidence type="ECO:0000259" key="10">
    <source>
        <dbReference type="PROSITE" id="PS51733"/>
    </source>
</evidence>
<evidence type="ECO:0000256" key="4">
    <source>
        <dbReference type="ARBA" id="ARBA00024732"/>
    </source>
</evidence>
<dbReference type="Pfam" id="PF21948">
    <property type="entry name" value="LplA-B_cat"/>
    <property type="match status" value="1"/>
</dbReference>
<evidence type="ECO:0000256" key="6">
    <source>
        <dbReference type="PIRNR" id="PIRNR016262"/>
    </source>
</evidence>
<feature type="binding site" evidence="5 8">
    <location>
        <begin position="73"/>
        <end position="80"/>
    </location>
    <ligand>
        <name>substrate</name>
    </ligand>
</feature>
<dbReference type="PANTHER" id="PTHR10993:SF7">
    <property type="entry name" value="LIPOYLTRANSFERASE 2, MITOCHONDRIAL-RELATED"/>
    <property type="match status" value="1"/>
</dbReference>
<dbReference type="UniPathway" id="UPA00538">
    <property type="reaction ID" value="UER00592"/>
</dbReference>
<evidence type="ECO:0000256" key="3">
    <source>
        <dbReference type="ARBA" id="ARBA00023315"/>
    </source>
</evidence>
<reference evidence="11 12" key="1">
    <citation type="submission" date="2017-07" db="EMBL/GenBank/DDBJ databases">
        <title>Draft whole genome sequences of clinical Proprionibacteriaceae strains.</title>
        <authorList>
            <person name="Bernier A.-M."/>
            <person name="Bernard K."/>
            <person name="Domingo M.-C."/>
        </authorList>
    </citation>
    <scope>NUCLEOTIDE SEQUENCE [LARGE SCALE GENOMIC DNA]</scope>
    <source>
        <strain evidence="11 12">NML 160184</strain>
    </source>
</reference>
<dbReference type="SUPFAM" id="SSF55681">
    <property type="entry name" value="Class II aaRS and biotin synthetases"/>
    <property type="match status" value="1"/>
</dbReference>
<protein>
    <recommendedName>
        <fullName evidence="5 6">Octanoyltransferase</fullName>
        <ecNumber evidence="5 6">2.3.1.181</ecNumber>
    </recommendedName>
    <alternativeName>
        <fullName evidence="5">Lipoate-protein ligase B</fullName>
    </alternativeName>
    <alternativeName>
        <fullName evidence="5">Lipoyl/octanoyl transferase</fullName>
    </alternativeName>
    <alternativeName>
        <fullName evidence="5">Octanoyl-[acyl-carrier-protein]-protein N-octanoyltransferase</fullName>
    </alternativeName>
</protein>
<dbReference type="HAMAP" id="MF_00013">
    <property type="entry name" value="LipB"/>
    <property type="match status" value="1"/>
</dbReference>
<evidence type="ECO:0000256" key="1">
    <source>
        <dbReference type="ARBA" id="ARBA00004821"/>
    </source>
</evidence>